<dbReference type="EMBL" id="BMYM01000001">
    <property type="protein sequence ID" value="GHD25368.1"/>
    <property type="molecule type" value="Genomic_DNA"/>
</dbReference>
<evidence type="ECO:0000313" key="2">
    <source>
        <dbReference type="Proteomes" id="UP000644693"/>
    </source>
</evidence>
<dbReference type="InterPro" id="IPR051200">
    <property type="entry name" value="Host-pathogen_enzymatic-act"/>
</dbReference>
<dbReference type="AlphaFoldDB" id="A0A918XCX2"/>
<keyword evidence="1" id="KW-0808">Transferase</keyword>
<name>A0A918XCX2_9GAMM</name>
<keyword evidence="1" id="KW-0723">Serine/threonine-protein kinase</keyword>
<dbReference type="PANTHER" id="PTHR47197:SF3">
    <property type="entry name" value="DIHYDRO-HEME D1 DEHYDROGENASE"/>
    <property type="match status" value="1"/>
</dbReference>
<dbReference type="SUPFAM" id="SSF50974">
    <property type="entry name" value="Nitrous oxide reductase, N-terminal domain"/>
    <property type="match status" value="1"/>
</dbReference>
<reference evidence="1" key="1">
    <citation type="journal article" date="2014" name="Int. J. Syst. Evol. Microbiol.">
        <title>Complete genome sequence of Corynebacterium casei LMG S-19264T (=DSM 44701T), isolated from a smear-ripened cheese.</title>
        <authorList>
            <consortium name="US DOE Joint Genome Institute (JGI-PGF)"/>
            <person name="Walter F."/>
            <person name="Albersmeier A."/>
            <person name="Kalinowski J."/>
            <person name="Ruckert C."/>
        </authorList>
    </citation>
    <scope>NUCLEOTIDE SEQUENCE</scope>
    <source>
        <strain evidence="1">KCTC 23430</strain>
    </source>
</reference>
<dbReference type="InterPro" id="IPR015943">
    <property type="entry name" value="WD40/YVTN_repeat-like_dom_sf"/>
</dbReference>
<dbReference type="Proteomes" id="UP000644693">
    <property type="component" value="Unassembled WGS sequence"/>
</dbReference>
<keyword evidence="1" id="KW-0418">Kinase</keyword>
<reference evidence="1" key="2">
    <citation type="submission" date="2020-09" db="EMBL/GenBank/DDBJ databases">
        <authorList>
            <person name="Sun Q."/>
            <person name="Kim S."/>
        </authorList>
    </citation>
    <scope>NUCLEOTIDE SEQUENCE</scope>
    <source>
        <strain evidence="1">KCTC 23430</strain>
    </source>
</reference>
<dbReference type="GO" id="GO:0004674">
    <property type="term" value="F:protein serine/threonine kinase activity"/>
    <property type="evidence" value="ECO:0007669"/>
    <property type="project" value="UniProtKB-KW"/>
</dbReference>
<keyword evidence="2" id="KW-1185">Reference proteome</keyword>
<dbReference type="RefSeq" id="WP_189474188.1">
    <property type="nucleotide sequence ID" value="NZ_BMYM01000001.1"/>
</dbReference>
<evidence type="ECO:0000313" key="1">
    <source>
        <dbReference type="EMBL" id="GHD25368.1"/>
    </source>
</evidence>
<dbReference type="PANTHER" id="PTHR47197">
    <property type="entry name" value="PROTEIN NIRF"/>
    <property type="match status" value="1"/>
</dbReference>
<dbReference type="Gene3D" id="2.130.10.10">
    <property type="entry name" value="YVTN repeat-like/Quinoprotein amine dehydrogenase"/>
    <property type="match status" value="2"/>
</dbReference>
<protein>
    <submittedName>
        <fullName evidence="1">Serine/threonine protein kinase</fullName>
    </submittedName>
</protein>
<comment type="caution">
    <text evidence="1">The sequence shown here is derived from an EMBL/GenBank/DDBJ whole genome shotgun (WGS) entry which is preliminary data.</text>
</comment>
<gene>
    <name evidence="1" type="ORF">GCM10007053_01040</name>
</gene>
<proteinExistence type="predicted"/>
<dbReference type="InterPro" id="IPR011045">
    <property type="entry name" value="N2O_reductase_N"/>
</dbReference>
<organism evidence="1 2">
    <name type="scientific">Parahalioglobus pacificus</name>
    <dbReference type="NCBI Taxonomy" id="930806"/>
    <lineage>
        <taxon>Bacteria</taxon>
        <taxon>Pseudomonadati</taxon>
        <taxon>Pseudomonadota</taxon>
        <taxon>Gammaproteobacteria</taxon>
        <taxon>Cellvibrionales</taxon>
        <taxon>Halieaceae</taxon>
        <taxon>Parahalioglobus</taxon>
    </lineage>
</organism>
<sequence>MKTSFSVVAIIVLVLVLLGTYREAQFGTTALSRPELVVGPSVEVAIVANAVGGNLTFINLASRQVLGERNVIADGIRPGVFRDPLQWALQPLVERSGGKNYAQDTDLSPDGAVVYVSRGFLGDVIAMEIATGDVLWRTPISGLRADHMAVSADGKRLYVSALISSGNVVDVLDAHTGKHIGDFPGGSWPHDIHENPTGDKIYVASLGDMTAHLAERGNDPEAYLVSVVDADGFQTLAKHRFRAGVRPFAVTAYEGRVYAQLSNEHSVVVYSLAQRELLHELALPVAEGVTEADWDFESPHHGLALSGDESTLCLAGRASDYAALVDAESLTLRSAVPTGDAPSWAAIDSTDTLCVLANNRSDDVSLIALVEGMEVARLPAGRGPKHVTIGKVPKAVLDSLARD</sequence>
<accession>A0A918XCX2</accession>